<dbReference type="Pfam" id="PF22953">
    <property type="entry name" value="SpnB_Rossmann"/>
    <property type="match status" value="1"/>
</dbReference>
<evidence type="ECO:0000256" key="7">
    <source>
        <dbReference type="ARBA" id="ARBA00023315"/>
    </source>
</evidence>
<dbReference type="InterPro" id="IPR010080">
    <property type="entry name" value="Thioester_reductase-like_dom"/>
</dbReference>
<dbReference type="GO" id="GO:0004315">
    <property type="term" value="F:3-oxoacyl-[acyl-carrier-protein] synthase activity"/>
    <property type="evidence" value="ECO:0007669"/>
    <property type="project" value="InterPro"/>
</dbReference>
<gene>
    <name evidence="11" type="ORF">HNR07_000841</name>
</gene>
<dbReference type="Pfam" id="PF00698">
    <property type="entry name" value="Acyl_transf_1"/>
    <property type="match status" value="1"/>
</dbReference>
<dbReference type="Pfam" id="PF08990">
    <property type="entry name" value="Docking"/>
    <property type="match status" value="1"/>
</dbReference>
<keyword evidence="7" id="KW-0012">Acyltransferase</keyword>
<dbReference type="InterPro" id="IPR050091">
    <property type="entry name" value="PKS_NRPS_Biosynth_Enz"/>
</dbReference>
<keyword evidence="3" id="KW-0597">Phosphoprotein</keyword>
<dbReference type="PROSITE" id="PS52004">
    <property type="entry name" value="KS3_2"/>
    <property type="match status" value="1"/>
</dbReference>
<dbReference type="Pfam" id="PF16197">
    <property type="entry name" value="KAsynt_C_assoc"/>
    <property type="match status" value="1"/>
</dbReference>
<dbReference type="GO" id="GO:0004312">
    <property type="term" value="F:fatty acid synthase activity"/>
    <property type="evidence" value="ECO:0007669"/>
    <property type="project" value="TreeGrafter"/>
</dbReference>
<dbReference type="InterPro" id="IPR049552">
    <property type="entry name" value="PKS_DH_N"/>
</dbReference>
<dbReference type="Pfam" id="PF00109">
    <property type="entry name" value="ketoacyl-synt"/>
    <property type="match status" value="1"/>
</dbReference>
<dbReference type="GO" id="GO:0033068">
    <property type="term" value="P:macrolide biosynthetic process"/>
    <property type="evidence" value="ECO:0007669"/>
    <property type="project" value="UniProtKB-ARBA"/>
</dbReference>
<keyword evidence="6" id="KW-0511">Multifunctional enzyme</keyword>
<evidence type="ECO:0000256" key="2">
    <source>
        <dbReference type="ARBA" id="ARBA00022450"/>
    </source>
</evidence>
<dbReference type="Pfam" id="PF02801">
    <property type="entry name" value="Ketoacyl-synt_C"/>
    <property type="match status" value="1"/>
</dbReference>
<dbReference type="Pfam" id="PF00550">
    <property type="entry name" value="PP-binding"/>
    <property type="match status" value="1"/>
</dbReference>
<dbReference type="InterPro" id="IPR016035">
    <property type="entry name" value="Acyl_Trfase/lysoPLipase"/>
</dbReference>
<proteinExistence type="predicted"/>
<accession>A0A840W149</accession>
<keyword evidence="2" id="KW-0596">Phosphopantetheine</keyword>
<dbReference type="InterPro" id="IPR020841">
    <property type="entry name" value="PKS_Beta-ketoAc_synthase_dom"/>
</dbReference>
<comment type="cofactor">
    <cofactor evidence="1">
        <name>pantetheine 4'-phosphate</name>
        <dbReference type="ChEBI" id="CHEBI:47942"/>
    </cofactor>
</comment>
<dbReference type="Pfam" id="PF07993">
    <property type="entry name" value="NAD_binding_4"/>
    <property type="match status" value="1"/>
</dbReference>
<dbReference type="SMART" id="SM01294">
    <property type="entry name" value="PKS_PP_betabranch"/>
    <property type="match status" value="1"/>
</dbReference>
<keyword evidence="12" id="KW-1185">Reference proteome</keyword>
<dbReference type="FunFam" id="3.40.366.10:FF:000002">
    <property type="entry name" value="Probable polyketide synthase 2"/>
    <property type="match status" value="1"/>
</dbReference>
<dbReference type="SMART" id="SM00826">
    <property type="entry name" value="PKS_DH"/>
    <property type="match status" value="1"/>
</dbReference>
<dbReference type="Gene3D" id="1.10.1200.10">
    <property type="entry name" value="ACP-like"/>
    <property type="match status" value="1"/>
</dbReference>
<dbReference type="SUPFAM" id="SSF55048">
    <property type="entry name" value="Probable ACP-binding domain of malonyl-CoA ACP transacylase"/>
    <property type="match status" value="1"/>
</dbReference>
<evidence type="ECO:0000313" key="12">
    <source>
        <dbReference type="Proteomes" id="UP000579647"/>
    </source>
</evidence>
<dbReference type="InterPro" id="IPR014030">
    <property type="entry name" value="Ketoacyl_synth_N"/>
</dbReference>
<evidence type="ECO:0000256" key="6">
    <source>
        <dbReference type="ARBA" id="ARBA00023268"/>
    </source>
</evidence>
<evidence type="ECO:0000256" key="3">
    <source>
        <dbReference type="ARBA" id="ARBA00022553"/>
    </source>
</evidence>
<dbReference type="InterPro" id="IPR036736">
    <property type="entry name" value="ACP-like_sf"/>
</dbReference>
<evidence type="ECO:0000259" key="10">
    <source>
        <dbReference type="PROSITE" id="PS52004"/>
    </source>
</evidence>
<dbReference type="Pfam" id="PF21089">
    <property type="entry name" value="PKS_DH_N"/>
    <property type="match status" value="1"/>
</dbReference>
<dbReference type="Gene3D" id="3.10.129.110">
    <property type="entry name" value="Polyketide synthase dehydratase"/>
    <property type="match status" value="1"/>
</dbReference>
<reference evidence="11 12" key="1">
    <citation type="submission" date="2020-08" db="EMBL/GenBank/DDBJ databases">
        <title>Sequencing the genomes of 1000 actinobacteria strains.</title>
        <authorList>
            <person name="Klenk H.-P."/>
        </authorList>
    </citation>
    <scope>NUCLEOTIDE SEQUENCE [LARGE SCALE GENOMIC DNA]</scope>
    <source>
        <strain evidence="11 12">DSM 44598</strain>
    </source>
</reference>
<feature type="domain" description="Ketosynthase family 3 (KS3)" evidence="10">
    <location>
        <begin position="33"/>
        <end position="457"/>
    </location>
</feature>
<dbReference type="GO" id="GO:0006633">
    <property type="term" value="P:fatty acid biosynthetic process"/>
    <property type="evidence" value="ECO:0007669"/>
    <property type="project" value="InterPro"/>
</dbReference>
<dbReference type="PANTHER" id="PTHR43775:SF51">
    <property type="entry name" value="INACTIVE PHENOLPHTHIOCEROL SYNTHESIS POLYKETIDE SYNTHASE TYPE I PKS1-RELATED"/>
    <property type="match status" value="1"/>
</dbReference>
<dbReference type="GO" id="GO:0031177">
    <property type="term" value="F:phosphopantetheine binding"/>
    <property type="evidence" value="ECO:0007669"/>
    <property type="project" value="InterPro"/>
</dbReference>
<dbReference type="PROSITE" id="PS00606">
    <property type="entry name" value="KS3_1"/>
    <property type="match status" value="1"/>
</dbReference>
<dbReference type="SUPFAM" id="SSF52151">
    <property type="entry name" value="FabD/lysophospholipase-like"/>
    <property type="match status" value="1"/>
</dbReference>
<dbReference type="CDD" id="cd05235">
    <property type="entry name" value="SDR_e1"/>
    <property type="match status" value="1"/>
</dbReference>
<dbReference type="NCBIfam" id="TIGR01746">
    <property type="entry name" value="Thioester-redct"/>
    <property type="match status" value="1"/>
</dbReference>
<dbReference type="InterPro" id="IPR006162">
    <property type="entry name" value="Ppantetheine_attach_site"/>
</dbReference>
<keyword evidence="4" id="KW-0808">Transferase</keyword>
<dbReference type="EMBL" id="JACHDO010000001">
    <property type="protein sequence ID" value="MBB5489704.1"/>
    <property type="molecule type" value="Genomic_DNA"/>
</dbReference>
<sequence>MADETKLMDYLKWVTADLKKARARITELESATAEPVAIVGMACRYPGGISSPDDLWEMVREGRDGITVFPDDRGWDVDALYDPEPGRPGRTYTREGGFVADATRFDAAFFGISPREARSMDPQQRLLLETAWEAFEHTGIAPTSLKGSRTGVFVGAVEESYLGLNAPEEFEGYLMTSRLGSVASGRVSYTFGLEGPAVTIDTACSSSLVAVHLALESLRRGESTLALAGGVTVNGDPGGFVDFSQQRGLAPDGRCKSFAAAADGTGWSEGVGLLVLEKLSDARRNGHTVLGLVKGSAINQDGASNGLTAPNGPSQERVIRDALADAGLTAADVDAVEAHGTGTRLGDPIEAQALLATYGQNRPADRPLYLGSFKSNIGHSVAAAGVGGIIKMVQAMRHGTLPRTLHADQPSPHVDWEAGAVELLTQARQWPERDAPRRAGVSSFGVSGTNAHVIVEQAPEPEPVADRSSVETSTGSSAVPWVLSAKSPEALRAQAARLREHVTERPELDPVDVGYSLATTRADLDHRAAVIGGDRASLLDSLTALAESEEVTAPALTEPARSGRTAFLFTGQGAQRLGMGRELYESSPVFALAFDQVVAALDPHLDAPLKDVLFGEDAALLNTTAYTQPALFALETALFRLYSSWGVVPDYLAGHSIGELTAAHVSGVLNLNDAATLVATRGRLMQAARSDGAMIAIQATEEEITPHLVPGQVSIAAINAPNSLVISGDADEARTIAAHWAEQGRRTKQLTVSHAFHSPHMDEVLDEFRTIAAKTDFHPPRIPIISTLTGELATTEQLTSPDYWTDQIRGAVRFHHALTTLQEQDATTYLELGPAPVLTALTQQSLEGRVLATAALNADAHEATTALTALTRLHLSGRNVAWDAVFSDAATVPLPTYAFQRQRHWLDASHVRADAADLGVTDTGHPLLRAELTPPNGEQTLFTGRLSRRTHPWLTTTATNPVISTAALVELAVYAGDRLGCTRLDELRVHTPVVLPEDAALLVNVAVGPERDGERALTVHTRTDAVGTPWQANADGRLSSGAPAAASDLADLSVWPPTGAEAVTDQPLPAGVAGLWRLDEEVFAEVAPSPEGLPESAGFGLHPLLWEAALSPLGSRPDAATRWQGLRLHATGATALRVRLSPDGTGGHRVLLADRSGLPVATATVTLDQPASDGLRARHAHEALFRVDWVPTRLAAAPKTFRWMQLDPSGSVAEVAEAAAPPDAVLVRFDSAAPLRETLGSALRLVQAWLAEERLTDVPLVVATRGAVPRGAEISPEATALWGMLRSAQSEAPDRIVLVDTDLDDGLTDLLTALLTSGEPQAAVRAGQVLLPRLERLPEAPSTPAPVWSSSGTVLITGGTGALGARFARHLVTEHNVHHLLLVSRRGPDAPGAQDLHTELSDLGATVTITATDTTDRDQLADLLDTIPAEHPLTGIVHTAGVLDDGMVTAMDSDRIDRVLAPKVDAARHLHELTQGLDLSAFVLFSSVAATIGGPGQSNYAAANAYLDGLAAHRRSLGLPATAIAWGLWRDTGLGGHLEEADLQRIARSGLLPVPATLGTALFDRAVASGEPTVFATPLDLAAPRDSGQVHPLLRGLVSVPVRRAADNSGQGSEPLPDRLAGLAPDERHRAVLDLVRERTAEVLGHSGTGGVGPDLEFSGLGFDSLTSVELRNRLAAATGLRLPPTLVFEHPTPEALADHLLAALTSEPDTGAESDRQAAGAAIDFAAEVALADDIQPAQEVVRAVTAPEEVLLTGATGFLGAFLLRDLMRSTRATVHCLVRAHTPESGLARLRENLEWYRVWDEVDPERLHVVTGDLSAPALGLSPEGFDSLAKSVDAVYHAGATVNWLRPYSALRDANVTGTEEVLRLAARHRSVPVHHMSTTGVFAGPAPDSGALTEDGPTGPAQDLPSGYLQSKWVAEQVVELARGRGLPVSVYRIDVICGDQRTGACQTQDFVWLALKGLVQSGAVPEGLGGTVHPVPVDHVSASVCALSLGEENAGRTFHFHNTDHFDFGDLADHLRELGHRLDTLPWERWSARVRADRDNAVLPLFDAFELVVADSDSFYPRIDTAATERALAGLGLRTPSLTKELFTTYVRFFREVGYLPLPDAQRGAEHTTRPTTSD</sequence>
<protein>
    <submittedName>
        <fullName evidence="11">Thioester reductase-like protein</fullName>
    </submittedName>
</protein>
<dbReference type="SUPFAM" id="SSF51735">
    <property type="entry name" value="NAD(P)-binding Rossmann-fold domains"/>
    <property type="match status" value="3"/>
</dbReference>
<dbReference type="InterPro" id="IPR013968">
    <property type="entry name" value="PKS_KR"/>
</dbReference>
<feature type="domain" description="Carrier" evidence="9">
    <location>
        <begin position="1630"/>
        <end position="1705"/>
    </location>
</feature>
<dbReference type="Pfam" id="PF08659">
    <property type="entry name" value="KR"/>
    <property type="match status" value="1"/>
</dbReference>
<dbReference type="SUPFAM" id="SSF53901">
    <property type="entry name" value="Thiolase-like"/>
    <property type="match status" value="1"/>
</dbReference>
<dbReference type="PANTHER" id="PTHR43775">
    <property type="entry name" value="FATTY ACID SYNTHASE"/>
    <property type="match status" value="1"/>
</dbReference>
<dbReference type="InterPro" id="IPR014031">
    <property type="entry name" value="Ketoacyl_synth_C"/>
</dbReference>
<dbReference type="SMART" id="SM00825">
    <property type="entry name" value="PKS_KS"/>
    <property type="match status" value="1"/>
</dbReference>
<dbReference type="InterPro" id="IPR055123">
    <property type="entry name" value="SpnB-like_Rossmann"/>
</dbReference>
<dbReference type="InterPro" id="IPR001227">
    <property type="entry name" value="Ac_transferase_dom_sf"/>
</dbReference>
<keyword evidence="5" id="KW-0045">Antibiotic biosynthesis</keyword>
<dbReference type="InterPro" id="IPR014043">
    <property type="entry name" value="Acyl_transferase_dom"/>
</dbReference>
<name>A0A840W149_9ACTN</name>
<evidence type="ECO:0000256" key="5">
    <source>
        <dbReference type="ARBA" id="ARBA00023194"/>
    </source>
</evidence>
<dbReference type="PROSITE" id="PS50075">
    <property type="entry name" value="CARRIER"/>
    <property type="match status" value="1"/>
</dbReference>
<evidence type="ECO:0000256" key="8">
    <source>
        <dbReference type="SAM" id="MobiDB-lite"/>
    </source>
</evidence>
<dbReference type="FunFam" id="1.10.1200.10:FF:000007">
    <property type="entry name" value="Probable polyketide synthase pks17"/>
    <property type="match status" value="1"/>
</dbReference>
<dbReference type="InterPro" id="IPR036291">
    <property type="entry name" value="NAD(P)-bd_dom_sf"/>
</dbReference>
<dbReference type="Gene3D" id="3.40.366.10">
    <property type="entry name" value="Malonyl-Coenzyme A Acyl Carrier Protein, domain 2"/>
    <property type="match status" value="1"/>
</dbReference>
<dbReference type="PROSITE" id="PS00012">
    <property type="entry name" value="PHOSPHOPANTETHEINE"/>
    <property type="match status" value="1"/>
</dbReference>
<dbReference type="InterPro" id="IPR016036">
    <property type="entry name" value="Malonyl_transacylase_ACP-bd"/>
</dbReference>
<dbReference type="Gene3D" id="3.40.50.720">
    <property type="entry name" value="NAD(P)-binding Rossmann-like Domain"/>
    <property type="match status" value="2"/>
</dbReference>
<dbReference type="SUPFAM" id="SSF47336">
    <property type="entry name" value="ACP-like"/>
    <property type="match status" value="1"/>
</dbReference>
<dbReference type="InterPro" id="IPR009081">
    <property type="entry name" value="PP-bd_ACP"/>
</dbReference>
<dbReference type="Gene3D" id="3.40.47.10">
    <property type="match status" value="1"/>
</dbReference>
<evidence type="ECO:0000259" key="9">
    <source>
        <dbReference type="PROSITE" id="PS50075"/>
    </source>
</evidence>
<dbReference type="InterPro" id="IPR020806">
    <property type="entry name" value="PKS_PP-bd"/>
</dbReference>
<dbReference type="InterPro" id="IPR057326">
    <property type="entry name" value="KR_dom"/>
</dbReference>
<evidence type="ECO:0000256" key="4">
    <source>
        <dbReference type="ARBA" id="ARBA00022679"/>
    </source>
</evidence>
<dbReference type="InterPro" id="IPR020807">
    <property type="entry name" value="PKS_DH"/>
</dbReference>
<dbReference type="CDD" id="cd00833">
    <property type="entry name" value="PKS"/>
    <property type="match status" value="1"/>
</dbReference>
<evidence type="ECO:0000256" key="1">
    <source>
        <dbReference type="ARBA" id="ARBA00001957"/>
    </source>
</evidence>
<dbReference type="FunFam" id="3.40.47.10:FF:000019">
    <property type="entry name" value="Polyketide synthase type I"/>
    <property type="match status" value="1"/>
</dbReference>
<organism evidence="11 12">
    <name type="scientific">Nocardiopsis metallicus</name>
    <dbReference type="NCBI Taxonomy" id="179819"/>
    <lineage>
        <taxon>Bacteria</taxon>
        <taxon>Bacillati</taxon>
        <taxon>Actinomycetota</taxon>
        <taxon>Actinomycetes</taxon>
        <taxon>Streptosporangiales</taxon>
        <taxon>Nocardiopsidaceae</taxon>
        <taxon>Nocardiopsis</taxon>
    </lineage>
</organism>
<dbReference type="InterPro" id="IPR015083">
    <property type="entry name" value="NorB/c/GfsB-D-like_docking"/>
</dbReference>
<evidence type="ECO:0000313" key="11">
    <source>
        <dbReference type="EMBL" id="MBB5489704.1"/>
    </source>
</evidence>
<dbReference type="SMART" id="SM00822">
    <property type="entry name" value="PKS_KR"/>
    <property type="match status" value="1"/>
</dbReference>
<dbReference type="InterPro" id="IPR016039">
    <property type="entry name" value="Thiolase-like"/>
</dbReference>
<dbReference type="InterPro" id="IPR018201">
    <property type="entry name" value="Ketoacyl_synth_AS"/>
</dbReference>
<feature type="region of interest" description="Disordered" evidence="8">
    <location>
        <begin position="1883"/>
        <end position="1908"/>
    </location>
</feature>
<dbReference type="Gene3D" id="3.30.70.3290">
    <property type="match status" value="1"/>
</dbReference>
<dbReference type="InterPro" id="IPR042104">
    <property type="entry name" value="PKS_dehydratase_sf"/>
</dbReference>
<dbReference type="InterPro" id="IPR032821">
    <property type="entry name" value="PKS_assoc"/>
</dbReference>
<dbReference type="RefSeq" id="WP_184362155.1">
    <property type="nucleotide sequence ID" value="NZ_BAAAKM010000014.1"/>
</dbReference>
<dbReference type="CDD" id="cd08956">
    <property type="entry name" value="KR_3_FAS_SDR_x"/>
    <property type="match status" value="1"/>
</dbReference>
<dbReference type="SMART" id="SM00827">
    <property type="entry name" value="PKS_AT"/>
    <property type="match status" value="1"/>
</dbReference>
<dbReference type="InterPro" id="IPR013120">
    <property type="entry name" value="FAR_NAD-bd"/>
</dbReference>
<dbReference type="SMART" id="SM00823">
    <property type="entry name" value="PKS_PP"/>
    <property type="match status" value="1"/>
</dbReference>
<dbReference type="Proteomes" id="UP000579647">
    <property type="component" value="Unassembled WGS sequence"/>
</dbReference>
<comment type="caution">
    <text evidence="11">The sequence shown here is derived from an EMBL/GenBank/DDBJ whole genome shotgun (WGS) entry which is preliminary data.</text>
</comment>